<dbReference type="PANTHER" id="PTHR42792">
    <property type="entry name" value="FLAGELLIN"/>
    <property type="match status" value="1"/>
</dbReference>
<organism evidence="6 7">
    <name type="scientific">Belnapia arida</name>
    <dbReference type="NCBI Taxonomy" id="2804533"/>
    <lineage>
        <taxon>Bacteria</taxon>
        <taxon>Pseudomonadati</taxon>
        <taxon>Pseudomonadota</taxon>
        <taxon>Alphaproteobacteria</taxon>
        <taxon>Acetobacterales</taxon>
        <taxon>Roseomonadaceae</taxon>
        <taxon>Belnapia</taxon>
    </lineage>
</organism>
<dbReference type="SUPFAM" id="SSF64518">
    <property type="entry name" value="Phase 1 flagellin"/>
    <property type="match status" value="1"/>
</dbReference>
<proteinExistence type="inferred from homology"/>
<evidence type="ECO:0000256" key="1">
    <source>
        <dbReference type="ARBA" id="ARBA00005709"/>
    </source>
</evidence>
<dbReference type="PANTHER" id="PTHR42792:SF2">
    <property type="entry name" value="FLAGELLIN"/>
    <property type="match status" value="1"/>
</dbReference>
<dbReference type="EMBL" id="JAETWB010000001">
    <property type="protein sequence ID" value="MBL6077175.1"/>
    <property type="molecule type" value="Genomic_DNA"/>
</dbReference>
<dbReference type="RefSeq" id="WP_202830307.1">
    <property type="nucleotide sequence ID" value="NZ_JAETWB010000001.1"/>
</dbReference>
<dbReference type="Pfam" id="PF00700">
    <property type="entry name" value="Flagellin_C"/>
    <property type="match status" value="1"/>
</dbReference>
<dbReference type="InterPro" id="IPR001492">
    <property type="entry name" value="Flagellin"/>
</dbReference>
<keyword evidence="3" id="KW-0964">Secreted</keyword>
<accession>A0ABS1TY57</accession>
<keyword evidence="7" id="KW-1185">Reference proteome</keyword>
<keyword evidence="2 3" id="KW-0975">Bacterial flagellum</keyword>
<dbReference type="Gene3D" id="1.20.1330.10">
    <property type="entry name" value="f41 fragment of flagellin, N-terminal domain"/>
    <property type="match status" value="1"/>
</dbReference>
<comment type="subcellular location">
    <subcellularLocation>
        <location evidence="3">Secreted</location>
    </subcellularLocation>
    <subcellularLocation>
        <location evidence="3">Bacterial flagellum</location>
    </subcellularLocation>
</comment>
<feature type="domain" description="Flagellin N-terminal" evidence="4">
    <location>
        <begin position="6"/>
        <end position="141"/>
    </location>
</feature>
<evidence type="ECO:0000313" key="7">
    <source>
        <dbReference type="Proteomes" id="UP000660885"/>
    </source>
</evidence>
<dbReference type="Pfam" id="PF00669">
    <property type="entry name" value="Flagellin_N"/>
    <property type="match status" value="1"/>
</dbReference>
<gene>
    <name evidence="6" type="ORF">JMJ56_04095</name>
</gene>
<feature type="domain" description="Flagellin C-terminal" evidence="5">
    <location>
        <begin position="192"/>
        <end position="276"/>
    </location>
</feature>
<dbReference type="Proteomes" id="UP000660885">
    <property type="component" value="Unassembled WGS sequence"/>
</dbReference>
<comment type="similarity">
    <text evidence="1 3">Belongs to the bacterial flagellin family.</text>
</comment>
<evidence type="ECO:0000313" key="6">
    <source>
        <dbReference type="EMBL" id="MBL6077175.1"/>
    </source>
</evidence>
<sequence length="278" mass="29085">MPLNSVNTNVGAMVALQSLNRTGDELAATQKRISTGYRVADAKDDGAAYAVAERIRGAVAATTSANEQLGGVKGLLDVSNAALENVSSALTKLQAVTVKLADGTITAEQRSQYQSQAGELTNNIKSFIKDASYNGLNVLDDPANLAVQVVTNGTGTYYTFSGFKAITNIFNSVSGASTWTRGDASTALTKTGAVGKAITATLSELNNFGSYSNYIDSQINYNKSILDAQQSGLGALIDTDMAKESARLQALQIRQQLGTQALGIANQAPQSLVSLFRG</sequence>
<comment type="caution">
    <text evidence="6">The sequence shown here is derived from an EMBL/GenBank/DDBJ whole genome shotgun (WGS) entry which is preliminary data.</text>
</comment>
<evidence type="ECO:0000256" key="3">
    <source>
        <dbReference type="RuleBase" id="RU362073"/>
    </source>
</evidence>
<dbReference type="InterPro" id="IPR046358">
    <property type="entry name" value="Flagellin_C"/>
</dbReference>
<evidence type="ECO:0000259" key="4">
    <source>
        <dbReference type="Pfam" id="PF00669"/>
    </source>
</evidence>
<evidence type="ECO:0000256" key="2">
    <source>
        <dbReference type="ARBA" id="ARBA00023143"/>
    </source>
</evidence>
<evidence type="ECO:0000259" key="5">
    <source>
        <dbReference type="Pfam" id="PF00700"/>
    </source>
</evidence>
<dbReference type="InterPro" id="IPR001029">
    <property type="entry name" value="Flagellin_N"/>
</dbReference>
<reference evidence="6 7" key="1">
    <citation type="submission" date="2021-01" db="EMBL/GenBank/DDBJ databases">
        <title>Belnapia mucosa sp. nov. and Belnapia arida sp. nov., isolated from the Tabernas Desert (Almeria, Spain).</title>
        <authorList>
            <person name="Molina-Menor E."/>
            <person name="Vidal-Verdu A."/>
            <person name="Calonge A."/>
            <person name="Satari L."/>
            <person name="Pereto J."/>
            <person name="Porcar M."/>
        </authorList>
    </citation>
    <scope>NUCLEOTIDE SEQUENCE [LARGE SCALE GENOMIC DNA]</scope>
    <source>
        <strain evidence="6 7">T18</strain>
    </source>
</reference>
<protein>
    <recommendedName>
        <fullName evidence="3">Flagellin</fullName>
    </recommendedName>
</protein>
<dbReference type="PRINTS" id="PR00207">
    <property type="entry name" value="FLAGELLIN"/>
</dbReference>
<comment type="function">
    <text evidence="3">Flagellin is the subunit protein which polymerizes to form the filaments of bacterial flagella.</text>
</comment>
<name>A0ABS1TY57_9PROT</name>